<reference evidence="1" key="1">
    <citation type="submission" date="2020-08" db="EMBL/GenBank/DDBJ databases">
        <title>Multicomponent nature underlies the extraordinary mechanical properties of spider dragline silk.</title>
        <authorList>
            <person name="Kono N."/>
            <person name="Nakamura H."/>
            <person name="Mori M."/>
            <person name="Yoshida Y."/>
            <person name="Ohtoshi R."/>
            <person name="Malay A.D."/>
            <person name="Moran D.A.P."/>
            <person name="Tomita M."/>
            <person name="Numata K."/>
            <person name="Arakawa K."/>
        </authorList>
    </citation>
    <scope>NUCLEOTIDE SEQUENCE</scope>
</reference>
<dbReference type="Gene3D" id="1.20.1250.10">
    <property type="match status" value="1"/>
</dbReference>
<evidence type="ECO:0000313" key="2">
    <source>
        <dbReference type="Proteomes" id="UP000886998"/>
    </source>
</evidence>
<dbReference type="AlphaFoldDB" id="A0A8X6Y036"/>
<organism evidence="1 2">
    <name type="scientific">Trichonephila inaurata madagascariensis</name>
    <dbReference type="NCBI Taxonomy" id="2747483"/>
    <lineage>
        <taxon>Eukaryota</taxon>
        <taxon>Metazoa</taxon>
        <taxon>Ecdysozoa</taxon>
        <taxon>Arthropoda</taxon>
        <taxon>Chelicerata</taxon>
        <taxon>Arachnida</taxon>
        <taxon>Araneae</taxon>
        <taxon>Araneomorphae</taxon>
        <taxon>Entelegynae</taxon>
        <taxon>Araneoidea</taxon>
        <taxon>Nephilidae</taxon>
        <taxon>Trichonephila</taxon>
        <taxon>Trichonephila inaurata</taxon>
    </lineage>
</organism>
<accession>A0A8X6Y036</accession>
<dbReference type="EMBL" id="BMAV01014100">
    <property type="protein sequence ID" value="GFY62176.1"/>
    <property type="molecule type" value="Genomic_DNA"/>
</dbReference>
<dbReference type="OrthoDB" id="6049566at2759"/>
<sequence length="209" mass="24411">MDEHFWINPLNLDEIDGINPSIDKGSETRRQRSAECDPLENINSFLRNAQIAFDQIEDLKTHMIEVQYPEIDPESLSSHRIEFLKVPEELQTDNNEALKEVLHHLQKFAVALFQILKEAEASDKNDEYYKKLAMAKDKMVQMLGDIQLAILTSDLTPHQDVTYDMLPSHMRNKRGYSLRALRDYMVIRDYSKFLQDVLEQKDSLFGLRP</sequence>
<dbReference type="InterPro" id="IPR009079">
    <property type="entry name" value="4_helix_cytokine-like_core"/>
</dbReference>
<protein>
    <submittedName>
        <fullName evidence="1">Uncharacterized protein</fullName>
    </submittedName>
</protein>
<keyword evidence="2" id="KW-1185">Reference proteome</keyword>
<comment type="caution">
    <text evidence="1">The sequence shown here is derived from an EMBL/GenBank/DDBJ whole genome shotgun (WGS) entry which is preliminary data.</text>
</comment>
<evidence type="ECO:0000313" key="1">
    <source>
        <dbReference type="EMBL" id="GFY62176.1"/>
    </source>
</evidence>
<dbReference type="Proteomes" id="UP000886998">
    <property type="component" value="Unassembled WGS sequence"/>
</dbReference>
<proteinExistence type="predicted"/>
<gene>
    <name evidence="1" type="primary">NCL1_46530</name>
    <name evidence="1" type="ORF">TNIN_177171</name>
</gene>
<name>A0A8X6Y036_9ARAC</name>